<feature type="chain" id="PRO_5033059191" description="DUF4440 domain-containing protein" evidence="1">
    <location>
        <begin position="21"/>
        <end position="163"/>
    </location>
</feature>
<sequence>MKILTVLFWLGLSLGSTSYAADNVVSVTRLVMVFNTLEAELDVAAQHNNVEVINKLLAPNFEMRVGAMPGNPVPRAAWLHQLQTVPSAPLIPEQMAVHDYDNVAVVSFLNKRSTSAGDIYIVDVWKKLALSWQLAVRYASPAGRADFVIPGAALNEPVLDKRY</sequence>
<protein>
    <recommendedName>
        <fullName evidence="4">DUF4440 domain-containing protein</fullName>
    </recommendedName>
</protein>
<evidence type="ECO:0008006" key="4">
    <source>
        <dbReference type="Google" id="ProtNLM"/>
    </source>
</evidence>
<keyword evidence="1" id="KW-0732">Signal</keyword>
<dbReference type="RefSeq" id="WP_162083895.1">
    <property type="nucleotide sequence ID" value="NZ_AP021881.1"/>
</dbReference>
<evidence type="ECO:0000313" key="2">
    <source>
        <dbReference type="EMBL" id="BBO99902.1"/>
    </source>
</evidence>
<keyword evidence="3" id="KW-1185">Reference proteome</keyword>
<dbReference type="AlphaFoldDB" id="A0A809S7N1"/>
<gene>
    <name evidence="2" type="ORF">SFSGTM_06110</name>
</gene>
<organism evidence="2 3">
    <name type="scientific">Sulfuriferula nivalis</name>
    <dbReference type="NCBI Taxonomy" id="2675298"/>
    <lineage>
        <taxon>Bacteria</taxon>
        <taxon>Pseudomonadati</taxon>
        <taxon>Pseudomonadota</taxon>
        <taxon>Betaproteobacteria</taxon>
        <taxon>Nitrosomonadales</taxon>
        <taxon>Sulfuricellaceae</taxon>
        <taxon>Sulfuriferula</taxon>
    </lineage>
</organism>
<dbReference type="SUPFAM" id="SSF54427">
    <property type="entry name" value="NTF2-like"/>
    <property type="match status" value="1"/>
</dbReference>
<dbReference type="EMBL" id="AP021881">
    <property type="protein sequence ID" value="BBO99902.1"/>
    <property type="molecule type" value="Genomic_DNA"/>
</dbReference>
<proteinExistence type="predicted"/>
<evidence type="ECO:0000313" key="3">
    <source>
        <dbReference type="Proteomes" id="UP000463939"/>
    </source>
</evidence>
<dbReference type="Proteomes" id="UP000463939">
    <property type="component" value="Chromosome"/>
</dbReference>
<dbReference type="InterPro" id="IPR032710">
    <property type="entry name" value="NTF2-like_dom_sf"/>
</dbReference>
<reference evidence="3" key="1">
    <citation type="submission" date="2019-11" db="EMBL/GenBank/DDBJ databases">
        <title>Isolation and characterization of a novel species in the genus Sulfuriferula.</title>
        <authorList>
            <person name="Mochizuki J."/>
            <person name="Kojima H."/>
            <person name="Fukui M."/>
        </authorList>
    </citation>
    <scope>NUCLEOTIDE SEQUENCE [LARGE SCALE GENOMIC DNA]</scope>
    <source>
        <strain evidence="3">SGTM</strain>
    </source>
</reference>
<dbReference type="Gene3D" id="3.10.450.50">
    <property type="match status" value="1"/>
</dbReference>
<dbReference type="KEGG" id="sniv:SFSGTM_06110"/>
<name>A0A809S7N1_9PROT</name>
<feature type="signal peptide" evidence="1">
    <location>
        <begin position="1"/>
        <end position="20"/>
    </location>
</feature>
<accession>A0A809S7N1</accession>
<evidence type="ECO:0000256" key="1">
    <source>
        <dbReference type="SAM" id="SignalP"/>
    </source>
</evidence>